<evidence type="ECO:0000313" key="2">
    <source>
        <dbReference type="EMBL" id="RFA12157.1"/>
    </source>
</evidence>
<name>A0A3E0VTD6_9MICO</name>
<dbReference type="EMBL" id="NBXB01000045">
    <property type="protein sequence ID" value="RFA12157.1"/>
    <property type="molecule type" value="Genomic_DNA"/>
</dbReference>
<feature type="compositionally biased region" description="Basic and acidic residues" evidence="1">
    <location>
        <begin position="379"/>
        <end position="401"/>
    </location>
</feature>
<organism evidence="2 3">
    <name type="scientific">Subtercola boreus</name>
    <dbReference type="NCBI Taxonomy" id="120213"/>
    <lineage>
        <taxon>Bacteria</taxon>
        <taxon>Bacillati</taxon>
        <taxon>Actinomycetota</taxon>
        <taxon>Actinomycetes</taxon>
        <taxon>Micrococcales</taxon>
        <taxon>Microbacteriaceae</taxon>
        <taxon>Subtercola</taxon>
    </lineage>
</organism>
<dbReference type="GO" id="GO:0005198">
    <property type="term" value="F:structural molecule activity"/>
    <property type="evidence" value="ECO:0007669"/>
    <property type="project" value="InterPro"/>
</dbReference>
<dbReference type="OrthoDB" id="3197444at2"/>
<comment type="caution">
    <text evidence="2">The sequence shown here is derived from an EMBL/GenBank/DDBJ whole genome shotgun (WGS) entry which is preliminary data.</text>
</comment>
<protein>
    <recommendedName>
        <fullName evidence="4">Phage capsid protein</fullName>
    </recommendedName>
</protein>
<evidence type="ECO:0000313" key="3">
    <source>
        <dbReference type="Proteomes" id="UP000256541"/>
    </source>
</evidence>
<feature type="region of interest" description="Disordered" evidence="1">
    <location>
        <begin position="379"/>
        <end position="432"/>
    </location>
</feature>
<feature type="compositionally biased region" description="Pro residues" evidence="1">
    <location>
        <begin position="418"/>
        <end position="429"/>
    </location>
</feature>
<gene>
    <name evidence="2" type="ORF">B7R22_17160</name>
</gene>
<dbReference type="Pfam" id="PF06152">
    <property type="entry name" value="Phage_min_cap2"/>
    <property type="match status" value="1"/>
</dbReference>
<reference evidence="2 3" key="1">
    <citation type="submission" date="2017-04" db="EMBL/GenBank/DDBJ databases">
        <title>Comparative genome analysis of Subtercola boreus.</title>
        <authorList>
            <person name="Cho Y.-J."/>
            <person name="Cho A."/>
            <person name="Kim O.-S."/>
            <person name="Lee J.-I."/>
        </authorList>
    </citation>
    <scope>NUCLEOTIDE SEQUENCE [LARGE SCALE GENOMIC DNA]</scope>
    <source>
        <strain evidence="2 3">P27479</strain>
    </source>
</reference>
<dbReference type="Proteomes" id="UP000256541">
    <property type="component" value="Unassembled WGS sequence"/>
</dbReference>
<sequence>MALYVPDTELDLSAEDLIDDLGRALAERYANAEDELIREIAQRAYRDIDLRLAIQTADEAKASGLRYALERNRQLAELAGERAKSLRELQYLSVQTVGRLNDEGLAQQIIDVAAQQGEAEAARQLGQARRLPGTTTLNGTSTQAVAALTESLQSRLEEMNQRITRFPRDAYQRIISMSTPNVLLGVSTQTRAQQQAVQRFLAEGVTGFVDKADRHWKIGTYAEMAGRTSVARAFNDAGVNRMQQSGLNLVTPVGSPASCPRCAPWVGKTLSTDGSTGDVTLPHATDEGDVVVHIDGTTEQARAAGLMHPNCSHKFVAVFPGLPNPQAGFVYDGAADKARERQREIEVEIRAAKRKEALAADPLQAKRAQAEVKEAQLKLRDHLDATGRKRNSKREQLHFADGKGVPRPPSTPSTPNAPKNPRPPAPVAPVTPIRRDIDIQIAKTSTLGGEVRAARSSISDVHSIPKGLTPVQVNTAPTTAGWMGAYNHQTSIIQIRATGPTVELTTAHEIGHYLDRSMLGTATDAFESRAPTKQTTRDWLDAVHDTDAVKKLRERQLIAPTRAEKEHLKYLLDDAEVWGRSYAQWVAVRSGNKNMLAGVDHWLTDKNVAVSARQWEADDFEPVAVTMDAIFKEMGVLK</sequence>
<evidence type="ECO:0008006" key="4">
    <source>
        <dbReference type="Google" id="ProtNLM"/>
    </source>
</evidence>
<accession>A0A3E0VTD6</accession>
<dbReference type="InterPro" id="IPR009319">
    <property type="entry name" value="Phage_A118_VSP1"/>
</dbReference>
<proteinExistence type="predicted"/>
<dbReference type="AlphaFoldDB" id="A0A3E0VTD6"/>
<evidence type="ECO:0000256" key="1">
    <source>
        <dbReference type="SAM" id="MobiDB-lite"/>
    </source>
</evidence>